<dbReference type="Proteomes" id="UP001390339">
    <property type="component" value="Unassembled WGS sequence"/>
</dbReference>
<sequence>MEQCKATIYLIRCTSAAEHYHNDWCAKHTVQRRVSHNFYKDVEEEWERTKWSAFSDSGGPHGVVLWRGTRAKTIKTTSDSSGQTITLCEKTFSMEYGIVTKMSDGLVKEVIRDSISRVPVTGIPTSWTENEDTFLEGHTSELSQDDQMQTDHIQDKQDQQNQEHHSQEHHNQEHHNQDGHKQRLF</sequence>
<feature type="compositionally biased region" description="Polar residues" evidence="1">
    <location>
        <begin position="141"/>
        <end position="151"/>
    </location>
</feature>
<evidence type="ECO:0000313" key="2">
    <source>
        <dbReference type="EMBL" id="KAK8867718.1"/>
    </source>
</evidence>
<organism evidence="2 3">
    <name type="scientific">Apiospora arundinis</name>
    <dbReference type="NCBI Taxonomy" id="335852"/>
    <lineage>
        <taxon>Eukaryota</taxon>
        <taxon>Fungi</taxon>
        <taxon>Dikarya</taxon>
        <taxon>Ascomycota</taxon>
        <taxon>Pezizomycotina</taxon>
        <taxon>Sordariomycetes</taxon>
        <taxon>Xylariomycetidae</taxon>
        <taxon>Amphisphaeriales</taxon>
        <taxon>Apiosporaceae</taxon>
        <taxon>Apiospora</taxon>
    </lineage>
</organism>
<dbReference type="EMBL" id="JAPCWZ010000004">
    <property type="protein sequence ID" value="KAK8867718.1"/>
    <property type="molecule type" value="Genomic_DNA"/>
</dbReference>
<gene>
    <name evidence="2" type="ORF">PGQ11_006296</name>
</gene>
<feature type="region of interest" description="Disordered" evidence="1">
    <location>
        <begin position="141"/>
        <end position="185"/>
    </location>
</feature>
<evidence type="ECO:0000256" key="1">
    <source>
        <dbReference type="SAM" id="MobiDB-lite"/>
    </source>
</evidence>
<reference evidence="2 3" key="1">
    <citation type="journal article" date="2024" name="IMA Fungus">
        <title>Apiospora arundinis, a panoply of carbohydrate-active enzymes and secondary metabolites.</title>
        <authorList>
            <person name="Sorensen T."/>
            <person name="Petersen C."/>
            <person name="Muurmann A.T."/>
            <person name="Christiansen J.V."/>
            <person name="Brundto M.L."/>
            <person name="Overgaard C.K."/>
            <person name="Boysen A.T."/>
            <person name="Wollenberg R.D."/>
            <person name="Larsen T.O."/>
            <person name="Sorensen J.L."/>
            <person name="Nielsen K.L."/>
            <person name="Sondergaard T.E."/>
        </authorList>
    </citation>
    <scope>NUCLEOTIDE SEQUENCE [LARGE SCALE GENOMIC DNA]</scope>
    <source>
        <strain evidence="2 3">AAU 773</strain>
    </source>
</reference>
<accession>A0ABR2ISA3</accession>
<proteinExistence type="predicted"/>
<name>A0ABR2ISA3_9PEZI</name>
<protein>
    <submittedName>
        <fullName evidence="2">Uncharacterized protein</fullName>
    </submittedName>
</protein>
<comment type="caution">
    <text evidence="2">The sequence shown here is derived from an EMBL/GenBank/DDBJ whole genome shotgun (WGS) entry which is preliminary data.</text>
</comment>
<keyword evidence="3" id="KW-1185">Reference proteome</keyword>
<feature type="compositionally biased region" description="Basic and acidic residues" evidence="1">
    <location>
        <begin position="152"/>
        <end position="185"/>
    </location>
</feature>
<evidence type="ECO:0000313" key="3">
    <source>
        <dbReference type="Proteomes" id="UP001390339"/>
    </source>
</evidence>